<keyword evidence="3" id="KW-1185">Reference proteome</keyword>
<dbReference type="InterPro" id="IPR051606">
    <property type="entry name" value="Polyketide_Oxido-like"/>
</dbReference>
<sequence length="204" mass="22820">MKKVLILGASAPIAKFVSSFLDENKDIEQVLLMRNERKIYDKDRTIIGDATNAADLVSAMHGVDLVFSALGPFHMEKLAKTVVAAMEEANIKRLIWTASLGIYNESAFSEAGVRELGKPEVPNTYLWDQKNGADVIEHSNLDYTIIRPNWLTNNDIVEDIALQHRNEKTESHFISRKSVGKFVADLIQNSDQYIKDSVAISAKN</sequence>
<dbReference type="PANTHER" id="PTHR43355">
    <property type="entry name" value="FLAVIN REDUCTASE (NADPH)"/>
    <property type="match status" value="1"/>
</dbReference>
<dbReference type="RefSeq" id="WP_243575962.1">
    <property type="nucleotide sequence ID" value="NZ_CP094529.1"/>
</dbReference>
<accession>A0ABY4BEH5</accession>
<dbReference type="SUPFAM" id="SSF51735">
    <property type="entry name" value="NAD(P)-binding Rossmann-fold domains"/>
    <property type="match status" value="1"/>
</dbReference>
<name>A0ABY4BEH5_9FLAO</name>
<organism evidence="2 3">
    <name type="scientific">Chryseobacterium oryzae</name>
    <dbReference type="NCBI Taxonomy" id="2929799"/>
    <lineage>
        <taxon>Bacteria</taxon>
        <taxon>Pseudomonadati</taxon>
        <taxon>Bacteroidota</taxon>
        <taxon>Flavobacteriia</taxon>
        <taxon>Flavobacteriales</taxon>
        <taxon>Weeksellaceae</taxon>
        <taxon>Chryseobacterium group</taxon>
        <taxon>Chryseobacterium</taxon>
    </lineage>
</organism>
<dbReference type="Pfam" id="PF13460">
    <property type="entry name" value="NAD_binding_10"/>
    <property type="match status" value="1"/>
</dbReference>
<dbReference type="InterPro" id="IPR036291">
    <property type="entry name" value="NAD(P)-bd_dom_sf"/>
</dbReference>
<protein>
    <submittedName>
        <fullName evidence="2">NAD(P)H-binding protein</fullName>
    </submittedName>
</protein>
<dbReference type="EMBL" id="CP094529">
    <property type="protein sequence ID" value="UOE37551.1"/>
    <property type="molecule type" value="Genomic_DNA"/>
</dbReference>
<dbReference type="InterPro" id="IPR016040">
    <property type="entry name" value="NAD(P)-bd_dom"/>
</dbReference>
<dbReference type="Proteomes" id="UP000831068">
    <property type="component" value="Chromosome"/>
</dbReference>
<evidence type="ECO:0000313" key="3">
    <source>
        <dbReference type="Proteomes" id="UP000831068"/>
    </source>
</evidence>
<evidence type="ECO:0000259" key="1">
    <source>
        <dbReference type="Pfam" id="PF13460"/>
    </source>
</evidence>
<dbReference type="Gene3D" id="3.40.50.720">
    <property type="entry name" value="NAD(P)-binding Rossmann-like Domain"/>
    <property type="match status" value="1"/>
</dbReference>
<evidence type="ECO:0000313" key="2">
    <source>
        <dbReference type="EMBL" id="UOE37551.1"/>
    </source>
</evidence>
<gene>
    <name evidence="2" type="ORF">MTP08_10815</name>
</gene>
<dbReference type="PANTHER" id="PTHR43355:SF2">
    <property type="entry name" value="FLAVIN REDUCTASE (NADPH)"/>
    <property type="match status" value="1"/>
</dbReference>
<reference evidence="2 3" key="1">
    <citation type="submission" date="2022-03" db="EMBL/GenBank/DDBJ databases">
        <title>Chryseobacterium sp. isolated from the Andong Sikhe.</title>
        <authorList>
            <person name="Won M."/>
            <person name="Kim S.-J."/>
            <person name="Kwon S.-W."/>
        </authorList>
    </citation>
    <scope>NUCLEOTIDE SEQUENCE [LARGE SCALE GENOMIC DNA]</scope>
    <source>
        <strain evidence="2 3">ADR-1</strain>
    </source>
</reference>
<proteinExistence type="predicted"/>
<feature type="domain" description="NAD(P)-binding" evidence="1">
    <location>
        <begin position="8"/>
        <end position="189"/>
    </location>
</feature>